<dbReference type="Pfam" id="PF01627">
    <property type="entry name" value="Hpt"/>
    <property type="match status" value="1"/>
</dbReference>
<evidence type="ECO:0000259" key="18">
    <source>
        <dbReference type="PROSITE" id="PS50110"/>
    </source>
</evidence>
<evidence type="ECO:0000256" key="14">
    <source>
        <dbReference type="PROSITE-ProRule" id="PRU00110"/>
    </source>
</evidence>
<evidence type="ECO:0000259" key="21">
    <source>
        <dbReference type="PROSITE" id="PS50885"/>
    </source>
</evidence>
<dbReference type="Pfam" id="PF00512">
    <property type="entry name" value="HisKA"/>
    <property type="match status" value="1"/>
</dbReference>
<keyword evidence="10" id="KW-0547">Nucleotide-binding</keyword>
<feature type="domain" description="Response regulatory" evidence="18">
    <location>
        <begin position="1043"/>
        <end position="1160"/>
    </location>
</feature>
<keyword evidence="7" id="KW-0808">Transferase</keyword>
<dbReference type="InterPro" id="IPR000700">
    <property type="entry name" value="PAS-assoc_C"/>
</dbReference>
<keyword evidence="6 15" id="KW-0597">Phosphoprotein</keyword>
<feature type="domain" description="PAS" evidence="19">
    <location>
        <begin position="400"/>
        <end position="471"/>
    </location>
</feature>
<dbReference type="SUPFAM" id="SSF55785">
    <property type="entry name" value="PYP-like sensor domain (PAS domain)"/>
    <property type="match status" value="3"/>
</dbReference>
<comment type="caution">
    <text evidence="23">The sequence shown here is derived from an EMBL/GenBank/DDBJ whole genome shotgun (WGS) entry which is preliminary data.</text>
</comment>
<comment type="catalytic activity">
    <reaction evidence="1">
        <text>ATP + protein L-histidine = ADP + protein N-phospho-L-histidine.</text>
        <dbReference type="EC" id="2.7.13.3"/>
    </reaction>
</comment>
<dbReference type="Pfam" id="PF00989">
    <property type="entry name" value="PAS"/>
    <property type="match status" value="2"/>
</dbReference>
<evidence type="ECO:0000256" key="8">
    <source>
        <dbReference type="ARBA" id="ARBA00022692"/>
    </source>
</evidence>
<keyword evidence="13 16" id="KW-0472">Membrane</keyword>
<evidence type="ECO:0000256" key="5">
    <source>
        <dbReference type="ARBA" id="ARBA00022519"/>
    </source>
</evidence>
<dbReference type="SMART" id="SM00448">
    <property type="entry name" value="REC"/>
    <property type="match status" value="1"/>
</dbReference>
<feature type="modified residue" description="Phosphohistidine" evidence="14">
    <location>
        <position position="1244"/>
    </location>
</feature>
<dbReference type="RefSeq" id="WP_256613600.1">
    <property type="nucleotide sequence ID" value="NZ_JANIBK010000006.1"/>
</dbReference>
<dbReference type="PANTHER" id="PTHR43047">
    <property type="entry name" value="TWO-COMPONENT HISTIDINE PROTEIN KINASE"/>
    <property type="match status" value="1"/>
</dbReference>
<dbReference type="Gene3D" id="1.20.120.160">
    <property type="entry name" value="HPT domain"/>
    <property type="match status" value="1"/>
</dbReference>
<feature type="domain" description="HPt" evidence="22">
    <location>
        <begin position="1205"/>
        <end position="1304"/>
    </location>
</feature>
<evidence type="ECO:0000256" key="1">
    <source>
        <dbReference type="ARBA" id="ARBA00000085"/>
    </source>
</evidence>
<dbReference type="CDD" id="cd00082">
    <property type="entry name" value="HisKA"/>
    <property type="match status" value="1"/>
</dbReference>
<dbReference type="PROSITE" id="PS50110">
    <property type="entry name" value="RESPONSE_REGULATORY"/>
    <property type="match status" value="1"/>
</dbReference>
<dbReference type="InterPro" id="IPR036890">
    <property type="entry name" value="HATPase_C_sf"/>
</dbReference>
<dbReference type="InterPro" id="IPR008207">
    <property type="entry name" value="Sig_transdc_His_kin_Hpt_dom"/>
</dbReference>
<dbReference type="Gene3D" id="3.30.565.10">
    <property type="entry name" value="Histidine kinase-like ATPase, C-terminal domain"/>
    <property type="match status" value="1"/>
</dbReference>
<dbReference type="NCBIfam" id="TIGR00229">
    <property type="entry name" value="sensory_box"/>
    <property type="match status" value="3"/>
</dbReference>
<dbReference type="SMART" id="SM00091">
    <property type="entry name" value="PAS"/>
    <property type="match status" value="3"/>
</dbReference>
<dbReference type="SUPFAM" id="SSF47384">
    <property type="entry name" value="Homodimeric domain of signal transducing histidine kinase"/>
    <property type="match status" value="1"/>
</dbReference>
<evidence type="ECO:0000256" key="15">
    <source>
        <dbReference type="PROSITE-ProRule" id="PRU00169"/>
    </source>
</evidence>
<dbReference type="InterPro" id="IPR003661">
    <property type="entry name" value="HisK_dim/P_dom"/>
</dbReference>
<dbReference type="InterPro" id="IPR036641">
    <property type="entry name" value="HPT_dom_sf"/>
</dbReference>
<evidence type="ECO:0000256" key="6">
    <source>
        <dbReference type="ARBA" id="ARBA00022553"/>
    </source>
</evidence>
<dbReference type="InterPro" id="IPR003594">
    <property type="entry name" value="HATPase_dom"/>
</dbReference>
<evidence type="ECO:0000256" key="2">
    <source>
        <dbReference type="ARBA" id="ARBA00004429"/>
    </source>
</evidence>
<dbReference type="Pfam" id="PF13426">
    <property type="entry name" value="PAS_9"/>
    <property type="match status" value="1"/>
</dbReference>
<dbReference type="InterPro" id="IPR004358">
    <property type="entry name" value="Sig_transdc_His_kin-like_C"/>
</dbReference>
<evidence type="ECO:0000259" key="17">
    <source>
        <dbReference type="PROSITE" id="PS50109"/>
    </source>
</evidence>
<gene>
    <name evidence="23" type="ORF">NP596_02340</name>
</gene>
<dbReference type="InterPro" id="IPR005467">
    <property type="entry name" value="His_kinase_dom"/>
</dbReference>
<dbReference type="CDD" id="cd06225">
    <property type="entry name" value="HAMP"/>
    <property type="match status" value="1"/>
</dbReference>
<evidence type="ECO:0000256" key="10">
    <source>
        <dbReference type="ARBA" id="ARBA00022840"/>
    </source>
</evidence>
<feature type="domain" description="PAC" evidence="20">
    <location>
        <begin position="478"/>
        <end position="528"/>
    </location>
</feature>
<dbReference type="Proteomes" id="UP001524586">
    <property type="component" value="Unassembled WGS sequence"/>
</dbReference>
<dbReference type="InterPro" id="IPR001789">
    <property type="entry name" value="Sig_transdc_resp-reg_receiver"/>
</dbReference>
<accession>A0ABT1U0D9</accession>
<dbReference type="PRINTS" id="PR00344">
    <property type="entry name" value="BCTRLSENSOR"/>
</dbReference>
<evidence type="ECO:0000256" key="11">
    <source>
        <dbReference type="ARBA" id="ARBA00022989"/>
    </source>
</evidence>
<dbReference type="SUPFAM" id="SSF158472">
    <property type="entry name" value="HAMP domain-like"/>
    <property type="match status" value="1"/>
</dbReference>
<evidence type="ECO:0000256" key="9">
    <source>
        <dbReference type="ARBA" id="ARBA00022777"/>
    </source>
</evidence>
<dbReference type="EC" id="2.7.13.3" evidence="3"/>
<dbReference type="SMART" id="SM00086">
    <property type="entry name" value="PAC"/>
    <property type="match status" value="3"/>
</dbReference>
<dbReference type="SMART" id="SM00304">
    <property type="entry name" value="HAMP"/>
    <property type="match status" value="1"/>
</dbReference>
<feature type="domain" description="Histidine kinase" evidence="17">
    <location>
        <begin position="804"/>
        <end position="1021"/>
    </location>
</feature>
<evidence type="ECO:0000259" key="20">
    <source>
        <dbReference type="PROSITE" id="PS50113"/>
    </source>
</evidence>
<keyword evidence="12" id="KW-0902">Two-component regulatory system</keyword>
<dbReference type="InterPro" id="IPR036097">
    <property type="entry name" value="HisK_dim/P_sf"/>
</dbReference>
<dbReference type="PROSITE" id="PS50894">
    <property type="entry name" value="HPT"/>
    <property type="match status" value="1"/>
</dbReference>
<dbReference type="CDD" id="cd16922">
    <property type="entry name" value="HATPase_EvgS-ArcB-TorS-like"/>
    <property type="match status" value="1"/>
</dbReference>
<feature type="modified residue" description="4-aspartylphosphate" evidence="15">
    <location>
        <position position="1095"/>
    </location>
</feature>
<dbReference type="PANTHER" id="PTHR43047:SF64">
    <property type="entry name" value="HISTIDINE KINASE CONTAINING CHEY-HOMOLOGOUS RECEIVER DOMAIN AND PAS DOMAIN-RELATED"/>
    <property type="match status" value="1"/>
</dbReference>
<keyword evidence="11 16" id="KW-1133">Transmembrane helix</keyword>
<dbReference type="SUPFAM" id="SSF47226">
    <property type="entry name" value="Histidine-containing phosphotransfer domain, HPT domain"/>
    <property type="match status" value="1"/>
</dbReference>
<keyword evidence="24" id="KW-1185">Reference proteome</keyword>
<reference evidence="23 24" key="1">
    <citation type="submission" date="2022-07" db="EMBL/GenBank/DDBJ databases">
        <title>Methylomonas rivi sp. nov., Methylomonas rosea sp. nov., Methylomonas aureus sp. nov. and Methylomonas subterranea sp. nov., four novel methanotrophs isolated from a freshwater creek and the deep terrestrial subsurface.</title>
        <authorList>
            <person name="Abin C."/>
            <person name="Sankaranarayanan K."/>
            <person name="Garner C."/>
            <person name="Sindelar R."/>
            <person name="Kotary K."/>
            <person name="Garner R."/>
            <person name="Barclay S."/>
            <person name="Lawson P."/>
            <person name="Krumholz L."/>
        </authorList>
    </citation>
    <scope>NUCLEOTIDE SEQUENCE [LARGE SCALE GENOMIC DNA]</scope>
    <source>
        <strain evidence="23 24">WSC-6</strain>
    </source>
</reference>
<dbReference type="Gene3D" id="3.40.50.2300">
    <property type="match status" value="1"/>
</dbReference>
<evidence type="ECO:0000313" key="23">
    <source>
        <dbReference type="EMBL" id="MCQ8127284.1"/>
    </source>
</evidence>
<organism evidence="23 24">
    <name type="scientific">Methylomonas rivi</name>
    <dbReference type="NCBI Taxonomy" id="2952226"/>
    <lineage>
        <taxon>Bacteria</taxon>
        <taxon>Pseudomonadati</taxon>
        <taxon>Pseudomonadota</taxon>
        <taxon>Gammaproteobacteria</taxon>
        <taxon>Methylococcales</taxon>
        <taxon>Methylococcaceae</taxon>
        <taxon>Methylomonas</taxon>
    </lineage>
</organism>
<dbReference type="Pfam" id="PF00672">
    <property type="entry name" value="HAMP"/>
    <property type="match status" value="1"/>
</dbReference>
<dbReference type="Pfam" id="PF00072">
    <property type="entry name" value="Response_reg"/>
    <property type="match status" value="1"/>
</dbReference>
<keyword evidence="10" id="KW-0067">ATP-binding</keyword>
<dbReference type="InterPro" id="IPR003660">
    <property type="entry name" value="HAMP_dom"/>
</dbReference>
<dbReference type="Gene3D" id="6.10.340.10">
    <property type="match status" value="1"/>
</dbReference>
<dbReference type="CDD" id="cd00130">
    <property type="entry name" value="PAS"/>
    <property type="match status" value="2"/>
</dbReference>
<dbReference type="PROSITE" id="PS50112">
    <property type="entry name" value="PAS"/>
    <property type="match status" value="2"/>
</dbReference>
<evidence type="ECO:0000256" key="4">
    <source>
        <dbReference type="ARBA" id="ARBA00022475"/>
    </source>
</evidence>
<dbReference type="EMBL" id="JANIBK010000006">
    <property type="protein sequence ID" value="MCQ8127284.1"/>
    <property type="molecule type" value="Genomic_DNA"/>
</dbReference>
<dbReference type="Gene3D" id="1.10.287.130">
    <property type="match status" value="1"/>
</dbReference>
<evidence type="ECO:0000256" key="3">
    <source>
        <dbReference type="ARBA" id="ARBA00012438"/>
    </source>
</evidence>
<evidence type="ECO:0000313" key="24">
    <source>
        <dbReference type="Proteomes" id="UP001524586"/>
    </source>
</evidence>
<dbReference type="InterPro" id="IPR000014">
    <property type="entry name" value="PAS"/>
</dbReference>
<evidence type="ECO:0000256" key="13">
    <source>
        <dbReference type="ARBA" id="ARBA00023136"/>
    </source>
</evidence>
<feature type="domain" description="HAMP" evidence="21">
    <location>
        <begin position="343"/>
        <end position="395"/>
    </location>
</feature>
<dbReference type="SMART" id="SM00388">
    <property type="entry name" value="HisKA"/>
    <property type="match status" value="1"/>
</dbReference>
<feature type="domain" description="PAC" evidence="20">
    <location>
        <begin position="736"/>
        <end position="786"/>
    </location>
</feature>
<keyword evidence="9" id="KW-0418">Kinase</keyword>
<proteinExistence type="predicted"/>
<comment type="subcellular location">
    <subcellularLocation>
        <location evidence="2">Cell inner membrane</location>
        <topology evidence="2">Multi-pass membrane protein</topology>
    </subcellularLocation>
</comment>
<dbReference type="SMART" id="SM00387">
    <property type="entry name" value="HATPase_c"/>
    <property type="match status" value="1"/>
</dbReference>
<evidence type="ECO:0000256" key="16">
    <source>
        <dbReference type="SAM" id="Phobius"/>
    </source>
</evidence>
<dbReference type="PROSITE" id="PS50885">
    <property type="entry name" value="HAMP"/>
    <property type="match status" value="1"/>
</dbReference>
<dbReference type="SUPFAM" id="SSF52172">
    <property type="entry name" value="CheY-like"/>
    <property type="match status" value="1"/>
</dbReference>
<protein>
    <recommendedName>
        <fullName evidence="3">histidine kinase</fullName>
        <ecNumber evidence="3">2.7.13.3</ecNumber>
    </recommendedName>
</protein>
<dbReference type="Gene3D" id="3.30.450.20">
    <property type="entry name" value="PAS domain"/>
    <property type="match status" value="3"/>
</dbReference>
<name>A0ABT1U0D9_9GAMM</name>
<evidence type="ECO:0000259" key="19">
    <source>
        <dbReference type="PROSITE" id="PS50112"/>
    </source>
</evidence>
<keyword evidence="5" id="KW-0997">Cell inner membrane</keyword>
<dbReference type="InterPro" id="IPR011006">
    <property type="entry name" value="CheY-like_superfamily"/>
</dbReference>
<sequence>MQGLLSPAIAVMNRLSYGKKNLLLSILSLLAVLVVIASLYQSLNRVIQRSQLELEGLRHLNATAQLLNELQKYRGLSMAVAGGMRSMQDRQSEVEGEVDRAFMVLTRVLPAGMQQRFGYAAMRENWQRIKQSRDDGADIEDIFADHGRLVDSVLQLQANLADQTKLLIDNEPDTRQLIRLLSEELPDVLEKICQLRGRSIAAMAQKNLTDDQRMAMLFAKNNIELHMAKIENILLKTVQYNPALEVPLSAIRDSLHNAVHLFTQVALPDILRGEFSHDSEYFVSSALFVVDTNYRQILENLFPAADKLLQDRIENAYDVLRLGIGIPMLLFGALAYLAIGAHVSVSGGMAALVRSTKAFARGDLDQSLRIASRDELGQMADSFNQMAAGFALLLKSQQQNEKRLISIVNSALDAVVQMDAAGLICGWNRQAEIVFGWRADEATGAELHTLIIPERFREAHGKGLKRYLSSGNAKLVNQRIEIVGLHRQGHEFPIELTITPNQLHDGIEFSAFIRDISSQKQALKTLQDSELRYRLLFESSRDAIITLCPARGILSGNPAAISLFACRDEAELIRQDPVSLSPPFQNDGLPSAEAAASKIQRAMAEGFNEFEWVHRRLNGETFIAEVQLSPIAIGQGTILQATVRDITERKQAKTELLASESRFRGILRTMADAVVQIDAFGHILLVNDATLELFGYHEEELMGNNIKLLMPEPHGSRHDEYLKRHRETRGRVIIGRRVEFEAKHKNGDLIPIELSVNELMDDEGHTYIGVIQDIRKRKAAEFTQESARREAEHLAHVKSEFLANMSHEIRTPLNAIIGLAKIALRDRTGSTAEQANSRRIYDAGMHLLNVVNDILDFSKIEAGKMTVETQPFNLASIIEDALGLIELRAKEKHLQLVVEKSKHLPEWVVGDAFRVRQILVNLLSNAVKFTEHGYVSLSVRQERRQTLITVSDSGIGISAEQRQRLFAAFEQADGSTTRRFGGSGLGLAISRNLARIMGGDIFVRSQPGVGSQFCLSIPLPATHPRAEEPAARVKNGPRLSGLRILAADDVELNRLVLEDLLVYEGADVIFAENGRQALERLEEIGYTQIDAVLMDIQMPIMDGYQATRKILELAPDLPVIGLTAHAMPEERQRCLAAGMRERVTKPIDNDHLVKVILQHLPVKPRDRLNEAPVIEQAGPESPQPETAQTGAIDWAAVRQRFDGRQDFILRLIDSALDGSQQANAQKLRQASHDEDFAGVKFVAHALKGFAGVFQAAALMELAQAAEKAAKVQEPQCLELSLKLADCLELLLTELQHYREIGAGDES</sequence>
<feature type="transmembrane region" description="Helical" evidence="16">
    <location>
        <begin position="22"/>
        <end position="40"/>
    </location>
</feature>
<evidence type="ECO:0000256" key="12">
    <source>
        <dbReference type="ARBA" id="ARBA00023012"/>
    </source>
</evidence>
<dbReference type="CDD" id="cd17546">
    <property type="entry name" value="REC_hyHK_CKI1_RcsC-like"/>
    <property type="match status" value="1"/>
</dbReference>
<feature type="domain" description="PAS" evidence="19">
    <location>
        <begin position="659"/>
        <end position="712"/>
    </location>
</feature>
<evidence type="ECO:0000256" key="7">
    <source>
        <dbReference type="ARBA" id="ARBA00022679"/>
    </source>
</evidence>
<dbReference type="InterPro" id="IPR001610">
    <property type="entry name" value="PAC"/>
</dbReference>
<dbReference type="Pfam" id="PF02518">
    <property type="entry name" value="HATPase_c"/>
    <property type="match status" value="1"/>
</dbReference>
<dbReference type="PROSITE" id="PS50109">
    <property type="entry name" value="HIS_KIN"/>
    <property type="match status" value="1"/>
</dbReference>
<dbReference type="SUPFAM" id="SSF55874">
    <property type="entry name" value="ATPase domain of HSP90 chaperone/DNA topoisomerase II/histidine kinase"/>
    <property type="match status" value="1"/>
</dbReference>
<evidence type="ECO:0000259" key="22">
    <source>
        <dbReference type="PROSITE" id="PS50894"/>
    </source>
</evidence>
<feature type="domain" description="PAC" evidence="20">
    <location>
        <begin position="608"/>
        <end position="658"/>
    </location>
</feature>
<dbReference type="PROSITE" id="PS50113">
    <property type="entry name" value="PAC"/>
    <property type="match status" value="3"/>
</dbReference>
<keyword evidence="8 16" id="KW-0812">Transmembrane</keyword>
<dbReference type="InterPro" id="IPR013767">
    <property type="entry name" value="PAS_fold"/>
</dbReference>
<dbReference type="InterPro" id="IPR035965">
    <property type="entry name" value="PAS-like_dom_sf"/>
</dbReference>
<keyword evidence="4" id="KW-1003">Cell membrane</keyword>